<protein>
    <submittedName>
        <fullName evidence="1">Uncharacterized protein</fullName>
    </submittedName>
</protein>
<gene>
    <name evidence="1" type="ORF">Ciccas_007192</name>
</gene>
<comment type="caution">
    <text evidence="1">The sequence shown here is derived from an EMBL/GenBank/DDBJ whole genome shotgun (WGS) entry which is preliminary data.</text>
</comment>
<name>A0ABD2Q3J7_9PLAT</name>
<organism evidence="1 2">
    <name type="scientific">Cichlidogyrus casuarinus</name>
    <dbReference type="NCBI Taxonomy" id="1844966"/>
    <lineage>
        <taxon>Eukaryota</taxon>
        <taxon>Metazoa</taxon>
        <taxon>Spiralia</taxon>
        <taxon>Lophotrochozoa</taxon>
        <taxon>Platyhelminthes</taxon>
        <taxon>Monogenea</taxon>
        <taxon>Monopisthocotylea</taxon>
        <taxon>Dactylogyridea</taxon>
        <taxon>Ancyrocephalidae</taxon>
        <taxon>Cichlidogyrus</taxon>
    </lineage>
</organism>
<dbReference type="Proteomes" id="UP001626550">
    <property type="component" value="Unassembled WGS sequence"/>
</dbReference>
<evidence type="ECO:0000313" key="2">
    <source>
        <dbReference type="Proteomes" id="UP001626550"/>
    </source>
</evidence>
<evidence type="ECO:0000313" key="1">
    <source>
        <dbReference type="EMBL" id="KAL3314198.1"/>
    </source>
</evidence>
<reference evidence="1 2" key="1">
    <citation type="submission" date="2024-11" db="EMBL/GenBank/DDBJ databases">
        <title>Adaptive evolution of stress response genes in parasites aligns with host niche diversity.</title>
        <authorList>
            <person name="Hahn C."/>
            <person name="Resl P."/>
        </authorList>
    </citation>
    <scope>NUCLEOTIDE SEQUENCE [LARGE SCALE GENOMIC DNA]</scope>
    <source>
        <strain evidence="1">EGGRZ-B1_66</strain>
        <tissue evidence="1">Body</tissue>
    </source>
</reference>
<proteinExistence type="predicted"/>
<sequence>MLARGARFVESQDMLLIRRLLYLWIQLKVPDGVHPIAATVHKLQKQRSYEQFFDLIYEEFGSTFFGGTRSPTFFMIDDSAAEQAAIRTRHPKFKFLLYLLHIFLNAGMKFCQGKHPSASLIRKNQLRRYLFSS</sequence>
<keyword evidence="2" id="KW-1185">Reference proteome</keyword>
<dbReference type="AlphaFoldDB" id="A0ABD2Q3J7"/>
<accession>A0ABD2Q3J7</accession>
<dbReference type="EMBL" id="JBJKFK010001070">
    <property type="protein sequence ID" value="KAL3314198.1"/>
    <property type="molecule type" value="Genomic_DNA"/>
</dbReference>